<organism evidence="1 2">
    <name type="scientific">Paraburkholderia caledonica</name>
    <dbReference type="NCBI Taxonomy" id="134536"/>
    <lineage>
        <taxon>Bacteria</taxon>
        <taxon>Pseudomonadati</taxon>
        <taxon>Pseudomonadota</taxon>
        <taxon>Betaproteobacteria</taxon>
        <taxon>Burkholderiales</taxon>
        <taxon>Burkholderiaceae</taxon>
        <taxon>Paraburkholderia</taxon>
    </lineage>
</organism>
<dbReference type="RefSeq" id="WP_310069773.1">
    <property type="nucleotide sequence ID" value="NZ_JAVDQN010000004.1"/>
</dbReference>
<dbReference type="Proteomes" id="UP001185254">
    <property type="component" value="Unassembled WGS sequence"/>
</dbReference>
<proteinExistence type="predicted"/>
<protein>
    <submittedName>
        <fullName evidence="1">Uncharacterized protein</fullName>
    </submittedName>
</protein>
<gene>
    <name evidence="1" type="ORF">J2776_004601</name>
</gene>
<sequence>MLFFNGMYHHLKGHSSDLDRRLFQHSARIGAAWFAFASSGAPGSGHAGDFGKYGAQGLRRDRAAPDAVRLLVVMVRAE</sequence>
<name>A0ABU1L3T5_9BURK</name>
<dbReference type="EMBL" id="JAVDQN010000004">
    <property type="protein sequence ID" value="MDR6377881.1"/>
    <property type="molecule type" value="Genomic_DNA"/>
</dbReference>
<evidence type="ECO:0000313" key="1">
    <source>
        <dbReference type="EMBL" id="MDR6377881.1"/>
    </source>
</evidence>
<evidence type="ECO:0000313" key="2">
    <source>
        <dbReference type="Proteomes" id="UP001185254"/>
    </source>
</evidence>
<keyword evidence="2" id="KW-1185">Reference proteome</keyword>
<comment type="caution">
    <text evidence="1">The sequence shown here is derived from an EMBL/GenBank/DDBJ whole genome shotgun (WGS) entry which is preliminary data.</text>
</comment>
<reference evidence="1 2" key="1">
    <citation type="submission" date="2023-07" db="EMBL/GenBank/DDBJ databases">
        <title>Sorghum-associated microbial communities from plants grown in Nebraska, USA.</title>
        <authorList>
            <person name="Schachtman D."/>
        </authorList>
    </citation>
    <scope>NUCLEOTIDE SEQUENCE [LARGE SCALE GENOMIC DNA]</scope>
    <source>
        <strain evidence="1 2">DS1039</strain>
    </source>
</reference>
<accession>A0ABU1L3T5</accession>